<dbReference type="AlphaFoldDB" id="A0A543PC79"/>
<proteinExistence type="predicted"/>
<dbReference type="RefSeq" id="WP_170182329.1">
    <property type="nucleotide sequence ID" value="NZ_VFQE01000001.1"/>
</dbReference>
<protein>
    <submittedName>
        <fullName evidence="1">Antirestriction protein ArdA</fullName>
    </submittedName>
</protein>
<dbReference type="Proteomes" id="UP000319865">
    <property type="component" value="Unassembled WGS sequence"/>
</dbReference>
<dbReference type="EMBL" id="VFQE01000001">
    <property type="protein sequence ID" value="TQN41696.1"/>
    <property type="molecule type" value="Genomic_DNA"/>
</dbReference>
<accession>A0A543PC79</accession>
<evidence type="ECO:0000313" key="2">
    <source>
        <dbReference type="Proteomes" id="UP000319865"/>
    </source>
</evidence>
<evidence type="ECO:0000313" key="1">
    <source>
        <dbReference type="EMBL" id="TQN41696.1"/>
    </source>
</evidence>
<organism evidence="1 2">
    <name type="scientific">Blastococcus colisei</name>
    <dbReference type="NCBI Taxonomy" id="1564162"/>
    <lineage>
        <taxon>Bacteria</taxon>
        <taxon>Bacillati</taxon>
        <taxon>Actinomycetota</taxon>
        <taxon>Actinomycetes</taxon>
        <taxon>Geodermatophilales</taxon>
        <taxon>Geodermatophilaceae</taxon>
        <taxon>Blastococcus</taxon>
    </lineage>
</organism>
<sequence>MSLETQQREKREELQTAWYAFQYWTGTQDESRFRESYLGHYTDREAFGEELLARLGADGRLARLPDWLRAYIRLDGEAVVRDFERAGHFYVFEAPEGGGTFVFDRHSYAAGE</sequence>
<keyword evidence="2" id="KW-1185">Reference proteome</keyword>
<gene>
    <name evidence="1" type="ORF">FHU33_1073</name>
</gene>
<reference evidence="1 2" key="1">
    <citation type="submission" date="2019-06" db="EMBL/GenBank/DDBJ databases">
        <title>Sequencing the genomes of 1000 actinobacteria strains.</title>
        <authorList>
            <person name="Klenk H.-P."/>
        </authorList>
    </citation>
    <scope>NUCLEOTIDE SEQUENCE [LARGE SCALE GENOMIC DNA]</scope>
    <source>
        <strain evidence="1 2">DSM 46837</strain>
    </source>
</reference>
<comment type="caution">
    <text evidence="1">The sequence shown here is derived from an EMBL/GenBank/DDBJ whole genome shotgun (WGS) entry which is preliminary data.</text>
</comment>
<name>A0A543PC79_9ACTN</name>